<feature type="region of interest" description="Disordered" evidence="1">
    <location>
        <begin position="119"/>
        <end position="139"/>
    </location>
</feature>
<protein>
    <submittedName>
        <fullName evidence="2">Uncharacterized protein</fullName>
    </submittedName>
</protein>
<organism evidence="2 3">
    <name type="scientific">Suillus fuscotomentosus</name>
    <dbReference type="NCBI Taxonomy" id="1912939"/>
    <lineage>
        <taxon>Eukaryota</taxon>
        <taxon>Fungi</taxon>
        <taxon>Dikarya</taxon>
        <taxon>Basidiomycota</taxon>
        <taxon>Agaricomycotina</taxon>
        <taxon>Agaricomycetes</taxon>
        <taxon>Agaricomycetidae</taxon>
        <taxon>Boletales</taxon>
        <taxon>Suillineae</taxon>
        <taxon>Suillaceae</taxon>
        <taxon>Suillus</taxon>
    </lineage>
</organism>
<reference evidence="2" key="1">
    <citation type="journal article" date="2020" name="New Phytol.">
        <title>Comparative genomics reveals dynamic genome evolution in host specialist ectomycorrhizal fungi.</title>
        <authorList>
            <person name="Lofgren L.A."/>
            <person name="Nguyen N.H."/>
            <person name="Vilgalys R."/>
            <person name="Ruytinx J."/>
            <person name="Liao H.L."/>
            <person name="Branco S."/>
            <person name="Kuo A."/>
            <person name="LaButti K."/>
            <person name="Lipzen A."/>
            <person name="Andreopoulos W."/>
            <person name="Pangilinan J."/>
            <person name="Riley R."/>
            <person name="Hundley H."/>
            <person name="Na H."/>
            <person name="Barry K."/>
            <person name="Grigoriev I.V."/>
            <person name="Stajich J.E."/>
            <person name="Kennedy P.G."/>
        </authorList>
    </citation>
    <scope>NUCLEOTIDE SEQUENCE</scope>
    <source>
        <strain evidence="2">FC203</strain>
    </source>
</reference>
<comment type="caution">
    <text evidence="2">The sequence shown here is derived from an EMBL/GenBank/DDBJ whole genome shotgun (WGS) entry which is preliminary data.</text>
</comment>
<keyword evidence="3" id="KW-1185">Reference proteome</keyword>
<accession>A0AAD4DU49</accession>
<dbReference type="Proteomes" id="UP001195769">
    <property type="component" value="Unassembled WGS sequence"/>
</dbReference>
<dbReference type="AlphaFoldDB" id="A0AAD4DU49"/>
<evidence type="ECO:0000313" key="2">
    <source>
        <dbReference type="EMBL" id="KAG1893882.1"/>
    </source>
</evidence>
<proteinExistence type="predicted"/>
<evidence type="ECO:0000256" key="1">
    <source>
        <dbReference type="SAM" id="MobiDB-lite"/>
    </source>
</evidence>
<evidence type="ECO:0000313" key="3">
    <source>
        <dbReference type="Proteomes" id="UP001195769"/>
    </source>
</evidence>
<sequence length="139" mass="15732">MGTSRRKGNWRNPFESELIIQRMQKVHSAFALQRHVERAIRLIASETLVSELEANSKGKAVKVPHSLNKSSGKISGSRKAFSDTNFGVMTRRYMTSINRLQDSVIQDIWEQAKEIAFKRRGAPSAPDKDSEDERALIGF</sequence>
<dbReference type="GeneID" id="64662509"/>
<dbReference type="EMBL" id="JABBWK010000089">
    <property type="protein sequence ID" value="KAG1893882.1"/>
    <property type="molecule type" value="Genomic_DNA"/>
</dbReference>
<name>A0AAD4DU49_9AGAM</name>
<dbReference type="RefSeq" id="XP_041219458.1">
    <property type="nucleotide sequence ID" value="XM_041368211.1"/>
</dbReference>
<feature type="compositionally biased region" description="Basic and acidic residues" evidence="1">
    <location>
        <begin position="126"/>
        <end position="139"/>
    </location>
</feature>
<gene>
    <name evidence="2" type="ORF">F5891DRAFT_1195915</name>
</gene>